<comment type="caution">
    <text evidence="2">The sequence shown here is derived from an EMBL/GenBank/DDBJ whole genome shotgun (WGS) entry which is preliminary data.</text>
</comment>
<organism evidence="2 3">
    <name type="scientific">Lichenifustis flavocetrariae</name>
    <dbReference type="NCBI Taxonomy" id="2949735"/>
    <lineage>
        <taxon>Bacteria</taxon>
        <taxon>Pseudomonadati</taxon>
        <taxon>Pseudomonadota</taxon>
        <taxon>Alphaproteobacteria</taxon>
        <taxon>Hyphomicrobiales</taxon>
        <taxon>Lichenihabitantaceae</taxon>
        <taxon>Lichenifustis</taxon>
    </lineage>
</organism>
<sequence length="139" mass="15829">MFTPENDLERAMQQAVRDTTKIADFYRTLLESEIYILTPEAKMEPGRRRSLKYLEPLHVATVEFQGLRWHPAFTSKKRISAYVKEPETCFGAVAKNMLPMLAGSNFWFNPLSECQKPMPASEVALLLSGEIFDALNKAT</sequence>
<dbReference type="Pfam" id="PF07179">
    <property type="entry name" value="SseB"/>
    <property type="match status" value="1"/>
</dbReference>
<dbReference type="InterPro" id="IPR009839">
    <property type="entry name" value="SseB_N"/>
</dbReference>
<evidence type="ECO:0000313" key="3">
    <source>
        <dbReference type="Proteomes" id="UP001165667"/>
    </source>
</evidence>
<accession>A0AA42CMY5</accession>
<evidence type="ECO:0000313" key="2">
    <source>
        <dbReference type="EMBL" id="MCW6508867.1"/>
    </source>
</evidence>
<keyword evidence="3" id="KW-1185">Reference proteome</keyword>
<dbReference type="Proteomes" id="UP001165667">
    <property type="component" value="Unassembled WGS sequence"/>
</dbReference>
<dbReference type="AlphaFoldDB" id="A0AA42CMY5"/>
<name>A0AA42CMY5_9HYPH</name>
<proteinExistence type="predicted"/>
<dbReference type="RefSeq" id="WP_282585231.1">
    <property type="nucleotide sequence ID" value="NZ_JAMOIM010000007.1"/>
</dbReference>
<reference evidence="2" key="1">
    <citation type="submission" date="2022-05" db="EMBL/GenBank/DDBJ databases">
        <authorList>
            <person name="Pankratov T."/>
        </authorList>
    </citation>
    <scope>NUCLEOTIDE SEQUENCE</scope>
    <source>
        <strain evidence="2">BP6-180914</strain>
    </source>
</reference>
<gene>
    <name evidence="2" type="ORF">M8523_12635</name>
</gene>
<evidence type="ECO:0000259" key="1">
    <source>
        <dbReference type="Pfam" id="PF07179"/>
    </source>
</evidence>
<protein>
    <submittedName>
        <fullName evidence="2">SseB family protein</fullName>
    </submittedName>
</protein>
<feature type="domain" description="SseB protein N-terminal" evidence="1">
    <location>
        <begin position="8"/>
        <end position="124"/>
    </location>
</feature>
<dbReference type="EMBL" id="JAMOIM010000007">
    <property type="protein sequence ID" value="MCW6508867.1"/>
    <property type="molecule type" value="Genomic_DNA"/>
</dbReference>